<dbReference type="SUPFAM" id="SSF53756">
    <property type="entry name" value="UDP-Glycosyltransferase/glycogen phosphorylase"/>
    <property type="match status" value="1"/>
</dbReference>
<dbReference type="GO" id="GO:0009244">
    <property type="term" value="P:lipopolysaccharide core region biosynthetic process"/>
    <property type="evidence" value="ECO:0007669"/>
    <property type="project" value="TreeGrafter"/>
</dbReference>
<reference evidence="4 5" key="1">
    <citation type="submission" date="2019-03" db="EMBL/GenBank/DDBJ databases">
        <title>Genomic Encyclopedia of Type Strains, Phase III (KMG-III): the genomes of soil and plant-associated and newly described type strains.</title>
        <authorList>
            <person name="Whitman W."/>
        </authorList>
    </citation>
    <scope>NUCLEOTIDE SEQUENCE [LARGE SCALE GENOMIC DNA]</scope>
    <source>
        <strain evidence="4 5">LMG 29544</strain>
    </source>
</reference>
<dbReference type="EMBL" id="SORE01000017">
    <property type="protein sequence ID" value="TDY43908.1"/>
    <property type="molecule type" value="Genomic_DNA"/>
</dbReference>
<proteinExistence type="predicted"/>
<organism evidence="4 5">
    <name type="scientific">Paraburkholderia rhizosphaerae</name>
    <dbReference type="NCBI Taxonomy" id="480658"/>
    <lineage>
        <taxon>Bacteria</taxon>
        <taxon>Pseudomonadati</taxon>
        <taxon>Pseudomonadota</taxon>
        <taxon>Betaproteobacteria</taxon>
        <taxon>Burkholderiales</taxon>
        <taxon>Burkholderiaceae</taxon>
        <taxon>Paraburkholderia</taxon>
    </lineage>
</organism>
<accession>A0A4R8LM07</accession>
<dbReference type="GO" id="GO:0008713">
    <property type="term" value="F:ADP-heptose-lipopolysaccharide heptosyltransferase activity"/>
    <property type="evidence" value="ECO:0007669"/>
    <property type="project" value="TreeGrafter"/>
</dbReference>
<dbReference type="Proteomes" id="UP000295509">
    <property type="component" value="Unassembled WGS sequence"/>
</dbReference>
<dbReference type="Gene3D" id="3.40.50.2000">
    <property type="entry name" value="Glycogen Phosphorylase B"/>
    <property type="match status" value="2"/>
</dbReference>
<evidence type="ECO:0000313" key="4">
    <source>
        <dbReference type="EMBL" id="TDY43908.1"/>
    </source>
</evidence>
<dbReference type="CDD" id="cd03789">
    <property type="entry name" value="GT9_LPS_heptosyltransferase"/>
    <property type="match status" value="1"/>
</dbReference>
<gene>
    <name evidence="4" type="ORF">BX592_117110</name>
</gene>
<dbReference type="PANTHER" id="PTHR30160:SF1">
    <property type="entry name" value="LIPOPOLYSACCHARIDE 1,2-N-ACETYLGLUCOSAMINETRANSFERASE-RELATED"/>
    <property type="match status" value="1"/>
</dbReference>
<evidence type="ECO:0000256" key="1">
    <source>
        <dbReference type="ARBA" id="ARBA00022676"/>
    </source>
</evidence>
<feature type="region of interest" description="Disordered" evidence="3">
    <location>
        <begin position="357"/>
        <end position="376"/>
    </location>
</feature>
<keyword evidence="5" id="KW-1185">Reference proteome</keyword>
<sequence>MSKLIGSLAPRRIVVFRALQLGDMLCSVPALRALRRAAPRAHIALVGLPWAQSFVERYAGLLDELIVFPGATGFPEQREDDTALPSFVAQMQARRFDLAIQLHGSGGVANDIVEQFGARASAGFVQPGEARSGCFIGWPDTLPEPHRYLALTDALGAPAHGRERDALWFDLTPRDLADYMTLVASHGIEAARVVILHPGAQLPSRRWPAERFAEVADALSADGWQIAVTGTAAETQLSASVLGAMVSPAVHLAGATSLGSLAALVRNARVVVCNDTGISHIAAAMRTPSVVIASGSDTRRWAPLDRERHQVLADYPSCRPCAFRVCPYGHECALNVSVASVIDVARAQLARRFPKEDAGTSCASPDTCQEAHQHAE</sequence>
<evidence type="ECO:0000256" key="3">
    <source>
        <dbReference type="SAM" id="MobiDB-lite"/>
    </source>
</evidence>
<keyword evidence="1" id="KW-0328">Glycosyltransferase</keyword>
<comment type="caution">
    <text evidence="4">The sequence shown here is derived from an EMBL/GenBank/DDBJ whole genome shotgun (WGS) entry which is preliminary data.</text>
</comment>
<dbReference type="PANTHER" id="PTHR30160">
    <property type="entry name" value="TETRAACYLDISACCHARIDE 4'-KINASE-RELATED"/>
    <property type="match status" value="1"/>
</dbReference>
<evidence type="ECO:0000313" key="5">
    <source>
        <dbReference type="Proteomes" id="UP000295509"/>
    </source>
</evidence>
<dbReference type="Pfam" id="PF01075">
    <property type="entry name" value="Glyco_transf_9"/>
    <property type="match status" value="1"/>
</dbReference>
<dbReference type="InterPro" id="IPR051199">
    <property type="entry name" value="LPS_LOS_Heptosyltrfase"/>
</dbReference>
<dbReference type="AlphaFoldDB" id="A0A4R8LM07"/>
<dbReference type="GO" id="GO:0005829">
    <property type="term" value="C:cytosol"/>
    <property type="evidence" value="ECO:0007669"/>
    <property type="project" value="TreeGrafter"/>
</dbReference>
<dbReference type="InterPro" id="IPR002201">
    <property type="entry name" value="Glyco_trans_9"/>
</dbReference>
<keyword evidence="2 4" id="KW-0808">Transferase</keyword>
<evidence type="ECO:0000256" key="2">
    <source>
        <dbReference type="ARBA" id="ARBA00022679"/>
    </source>
</evidence>
<protein>
    <submittedName>
        <fullName evidence="4">ADP-heptose:LPS heptosyltransferase</fullName>
    </submittedName>
</protein>
<name>A0A4R8LM07_9BURK</name>